<keyword evidence="1" id="KW-0472">Membrane</keyword>
<gene>
    <name evidence="3" type="ORF">E3T55_17150</name>
</gene>
<dbReference type="Proteomes" id="UP000297447">
    <property type="component" value="Unassembled WGS sequence"/>
</dbReference>
<evidence type="ECO:0000313" key="4">
    <source>
        <dbReference type="Proteomes" id="UP000297447"/>
    </source>
</evidence>
<evidence type="ECO:0000259" key="2">
    <source>
        <dbReference type="Pfam" id="PF01882"/>
    </source>
</evidence>
<proteinExistence type="predicted"/>
<keyword evidence="1" id="KW-1133">Transmembrane helix</keyword>
<name>A0A4V3IQH7_9MICO</name>
<keyword evidence="4" id="KW-1185">Reference proteome</keyword>
<comment type="caution">
    <text evidence="3">The sequence shown here is derived from an EMBL/GenBank/DDBJ whole genome shotgun (WGS) entry which is preliminary data.</text>
</comment>
<evidence type="ECO:0000256" key="1">
    <source>
        <dbReference type="SAM" id="Phobius"/>
    </source>
</evidence>
<organism evidence="3 4">
    <name type="scientific">Cryobacterium frigoriphilum</name>
    <dbReference type="NCBI Taxonomy" id="1259150"/>
    <lineage>
        <taxon>Bacteria</taxon>
        <taxon>Bacillati</taxon>
        <taxon>Actinomycetota</taxon>
        <taxon>Actinomycetes</taxon>
        <taxon>Micrococcales</taxon>
        <taxon>Microbacteriaceae</taxon>
        <taxon>Cryobacterium</taxon>
    </lineage>
</organism>
<feature type="transmembrane region" description="Helical" evidence="1">
    <location>
        <begin position="94"/>
        <end position="116"/>
    </location>
</feature>
<dbReference type="RefSeq" id="WP_134520768.1">
    <property type="nucleotide sequence ID" value="NZ_SOHE01000074.1"/>
</dbReference>
<protein>
    <submittedName>
        <fullName evidence="3">DUF58 domain-containing protein</fullName>
    </submittedName>
</protein>
<evidence type="ECO:0000313" key="3">
    <source>
        <dbReference type="EMBL" id="TFD46340.1"/>
    </source>
</evidence>
<dbReference type="PANTHER" id="PTHR34351">
    <property type="entry name" value="SLR1927 PROTEIN-RELATED"/>
    <property type="match status" value="1"/>
</dbReference>
<dbReference type="OrthoDB" id="9812729at2"/>
<dbReference type="EMBL" id="SOHE01000074">
    <property type="protein sequence ID" value="TFD46340.1"/>
    <property type="molecule type" value="Genomic_DNA"/>
</dbReference>
<dbReference type="InterPro" id="IPR002881">
    <property type="entry name" value="DUF58"/>
</dbReference>
<accession>A0A4V3IQH7</accession>
<reference evidence="3 4" key="1">
    <citation type="submission" date="2019-03" db="EMBL/GenBank/DDBJ databases">
        <title>Genomics of glacier-inhabiting Cryobacterium strains.</title>
        <authorList>
            <person name="Liu Q."/>
            <person name="Xin Y.-H."/>
        </authorList>
    </citation>
    <scope>NUCLEOTIDE SEQUENCE [LARGE SCALE GENOMIC DNA]</scope>
    <source>
        <strain evidence="3 4">Hh14</strain>
    </source>
</reference>
<feature type="transmembrane region" description="Helical" evidence="1">
    <location>
        <begin position="67"/>
        <end position="88"/>
    </location>
</feature>
<keyword evidence="1" id="KW-0812">Transmembrane</keyword>
<feature type="domain" description="DUF58" evidence="2">
    <location>
        <begin position="259"/>
        <end position="298"/>
    </location>
</feature>
<sequence length="474" mass="50191">MSAMGGMVGVGRLRAAPSRVSQLTRSATRASAARAQQALARLSPLGTLWLSVVWPVLQPLGQRIRRVLLVMTGFGWTVLGASVLAWFVGARWGWQEFTAFALVAFVLLLLAVPFVLGRSAYAIALGLASTHVVVGQRAVGSVTVTNPSARPMLPARIELPVGAGLAAFQLPRLAPGAEHEDLFTIPTQRRTVLSVGPVRSVRGDALGLFRRVIGWTDATDLFVHPRTVHLDGSSSGFLRDLEGLPTSDLSNDDVSFHALREYVPGDDLRNVHWRSSARTGTIMVRQFEETRRSHLAIALSRNPLDYATATDAAAGVSPGGDGTGGVGIGAAGKSIEEFELAVSICGSLGLQALTEEKQLTVLAQEQIVPTQTGKRLLDGLSAVETGGSRADIVQLARQTGVRVPNASVVVLLFGSTVPPARIRSAASHLPSGVRVIAVRCEIGAPLSRRSIAETPVLTVGALDDLPFGMRRVSE</sequence>
<dbReference type="AlphaFoldDB" id="A0A4V3IQH7"/>
<dbReference type="Pfam" id="PF01882">
    <property type="entry name" value="DUF58"/>
    <property type="match status" value="1"/>
</dbReference>